<evidence type="ECO:0000313" key="8">
    <source>
        <dbReference type="EMBL" id="CAB3407394.1"/>
    </source>
</evidence>
<dbReference type="EC" id="2.4.1.17" evidence="2"/>
<evidence type="ECO:0000256" key="5">
    <source>
        <dbReference type="ARBA" id="ARBA00022729"/>
    </source>
</evidence>
<evidence type="ECO:0000256" key="3">
    <source>
        <dbReference type="ARBA" id="ARBA00022676"/>
    </source>
</evidence>
<dbReference type="PANTHER" id="PTHR48043:SF68">
    <property type="entry name" value="GLUCURONOSYLTRANSFERASE"/>
    <property type="match status" value="1"/>
</dbReference>
<keyword evidence="5 7" id="KW-0732">Signal</keyword>
<reference evidence="8 9" key="1">
    <citation type="submission" date="2020-04" db="EMBL/GenBank/DDBJ databases">
        <authorList>
            <person name="Laetsch R D."/>
            <person name="Stevens L."/>
            <person name="Kumar S."/>
            <person name="Blaxter L. M."/>
        </authorList>
    </citation>
    <scope>NUCLEOTIDE SEQUENCE [LARGE SCALE GENOMIC DNA]</scope>
</reference>
<name>A0A8S1F1B7_9PELO</name>
<dbReference type="GO" id="GO:0015020">
    <property type="term" value="F:glucuronosyltransferase activity"/>
    <property type="evidence" value="ECO:0007669"/>
    <property type="project" value="UniProtKB-EC"/>
</dbReference>
<proteinExistence type="inferred from homology"/>
<accession>A0A8S1F1B7</accession>
<evidence type="ECO:0000256" key="7">
    <source>
        <dbReference type="SAM" id="SignalP"/>
    </source>
</evidence>
<feature type="signal peptide" evidence="7">
    <location>
        <begin position="1"/>
        <end position="15"/>
    </location>
</feature>
<evidence type="ECO:0000256" key="4">
    <source>
        <dbReference type="ARBA" id="ARBA00022679"/>
    </source>
</evidence>
<sequence length="571" mass="65810">MRILAIFCFLSAIRAVKIALFPSTGCFSHDVMMKEIGAQLDGPTTNITWIQTYLYEFGFGEIRLPDAWNRLALYGVDEKGEQLHEKTGKLVWRQNVPYDFQTPFQFDGIRSFIVMLQRHQEYCTKMLHDPRYQQLRYENITVAVLDHFLQECMGGLAHLLNASVVQFSNWPVADGYITSLNLPASPAAVPKTGTRLSSYSMTFLQRCQNLLFHIAIVFTRFVQMQTLDRMFARNGYPWIRVETNEAQRPIYAGRSELLFETIRPINYRVKYFGSASMKSPHHYVSSIGHLNSASPTTSTVVRRNASSPEDECIPTNVARRRSWLFDKVRNREQIEARRTMLRQKYATIDWNRVDREPFVLVSFGSVAQVTKMHQELLAHLLDTFSSQPGLIIWQSDLSGQQMRAKFNLTVPSNVMISGWVPIKELLAHENINYIICHGGINTVNELALFGVPVLGVPLQGDQISNLARIADLGAAELMTVHELDGLGAKMHEMRRNIERYWSRSEQLARMLQTHRELHKDYQRFWLNWVARNGKRIERRKFLRFEYLGDLENRLWAAIGVAIVAGLVTLYQ</sequence>
<dbReference type="InterPro" id="IPR002213">
    <property type="entry name" value="UDP_glucos_trans"/>
</dbReference>
<gene>
    <name evidence="8" type="ORF">CBOVIS_LOCUS9331</name>
</gene>
<evidence type="ECO:0000313" key="9">
    <source>
        <dbReference type="Proteomes" id="UP000494206"/>
    </source>
</evidence>
<protein>
    <recommendedName>
        <fullName evidence="2">glucuronosyltransferase</fullName>
        <ecNumber evidence="2">2.4.1.17</ecNumber>
    </recommendedName>
</protein>
<keyword evidence="4" id="KW-0808">Transferase</keyword>
<dbReference type="AlphaFoldDB" id="A0A8S1F1B7"/>
<feature type="chain" id="PRO_5035861350" description="glucuronosyltransferase" evidence="7">
    <location>
        <begin position="16"/>
        <end position="571"/>
    </location>
</feature>
<keyword evidence="3" id="KW-0328">Glycosyltransferase</keyword>
<evidence type="ECO:0000256" key="1">
    <source>
        <dbReference type="ARBA" id="ARBA00009995"/>
    </source>
</evidence>
<evidence type="ECO:0000256" key="2">
    <source>
        <dbReference type="ARBA" id="ARBA00012544"/>
    </source>
</evidence>
<dbReference type="Pfam" id="PF00201">
    <property type="entry name" value="UDPGT"/>
    <property type="match status" value="1"/>
</dbReference>
<dbReference type="PANTHER" id="PTHR48043">
    <property type="entry name" value="EG:EG0003.4 PROTEIN-RELATED"/>
    <property type="match status" value="1"/>
</dbReference>
<comment type="caution">
    <text evidence="8">The sequence shown here is derived from an EMBL/GenBank/DDBJ whole genome shotgun (WGS) entry which is preliminary data.</text>
</comment>
<comment type="catalytic activity">
    <reaction evidence="6">
        <text>glucuronate acceptor + UDP-alpha-D-glucuronate = acceptor beta-D-glucuronoside + UDP + H(+)</text>
        <dbReference type="Rhea" id="RHEA:21032"/>
        <dbReference type="ChEBI" id="CHEBI:15378"/>
        <dbReference type="ChEBI" id="CHEBI:58052"/>
        <dbReference type="ChEBI" id="CHEBI:58223"/>
        <dbReference type="ChEBI" id="CHEBI:132367"/>
        <dbReference type="ChEBI" id="CHEBI:132368"/>
        <dbReference type="EC" id="2.4.1.17"/>
    </reaction>
</comment>
<dbReference type="EMBL" id="CADEPM010000006">
    <property type="protein sequence ID" value="CAB3407394.1"/>
    <property type="molecule type" value="Genomic_DNA"/>
</dbReference>
<dbReference type="Gene3D" id="3.40.50.2000">
    <property type="entry name" value="Glycogen Phosphorylase B"/>
    <property type="match status" value="1"/>
</dbReference>
<dbReference type="CDD" id="cd03784">
    <property type="entry name" value="GT1_Gtf-like"/>
    <property type="match status" value="1"/>
</dbReference>
<keyword evidence="9" id="KW-1185">Reference proteome</keyword>
<comment type="similarity">
    <text evidence="1">Belongs to the UDP-glycosyltransferase family.</text>
</comment>
<evidence type="ECO:0000256" key="6">
    <source>
        <dbReference type="ARBA" id="ARBA00047475"/>
    </source>
</evidence>
<dbReference type="Proteomes" id="UP000494206">
    <property type="component" value="Unassembled WGS sequence"/>
</dbReference>
<dbReference type="InterPro" id="IPR050271">
    <property type="entry name" value="UDP-glycosyltransferase"/>
</dbReference>
<dbReference type="OrthoDB" id="5835829at2759"/>
<organism evidence="8 9">
    <name type="scientific">Caenorhabditis bovis</name>
    <dbReference type="NCBI Taxonomy" id="2654633"/>
    <lineage>
        <taxon>Eukaryota</taxon>
        <taxon>Metazoa</taxon>
        <taxon>Ecdysozoa</taxon>
        <taxon>Nematoda</taxon>
        <taxon>Chromadorea</taxon>
        <taxon>Rhabditida</taxon>
        <taxon>Rhabditina</taxon>
        <taxon>Rhabditomorpha</taxon>
        <taxon>Rhabditoidea</taxon>
        <taxon>Rhabditidae</taxon>
        <taxon>Peloderinae</taxon>
        <taxon>Caenorhabditis</taxon>
    </lineage>
</organism>
<dbReference type="SUPFAM" id="SSF53756">
    <property type="entry name" value="UDP-Glycosyltransferase/glycogen phosphorylase"/>
    <property type="match status" value="1"/>
</dbReference>